<protein>
    <submittedName>
        <fullName evidence="2">Uncharacterized protein</fullName>
    </submittedName>
</protein>
<feature type="compositionally biased region" description="Polar residues" evidence="1">
    <location>
        <begin position="128"/>
        <end position="143"/>
    </location>
</feature>
<gene>
    <name evidence="2" type="ORF">B0T24DRAFT_28310</name>
</gene>
<evidence type="ECO:0000256" key="1">
    <source>
        <dbReference type="SAM" id="MobiDB-lite"/>
    </source>
</evidence>
<keyword evidence="3" id="KW-1185">Reference proteome</keyword>
<feature type="region of interest" description="Disordered" evidence="1">
    <location>
        <begin position="57"/>
        <end position="175"/>
    </location>
</feature>
<sequence length="628" mass="68527">MAGGARKYSDEQITFILARAESTCQAHLAHRFCEKFNVDPAVFGSKQVKYIRGAYKRHPGFTGRDQDQDKELPMSEEPPQKVRVTAAAATSAQSNQPRPQPSVPSQRAEKNTMSPADPKPAPHHGVKAQSQGAPVPTSPQSHWKSQRRKAAQNGLSTQAPPQQAPPQRGLGSPINIHMPSILRQNNRDTSGPAFQPAPVPSYGMKRNIDGYTKTPLQPGTQFGIMLPVPENKPPIAMVAVSPDIYAETRRVPLPYAPGCTPSKADSADQYGVWYSTQHDECPIRLAHRHDWDGGVHFKSIAYWMRTHLYMRSVTTHDVSTKGNATIDTSDNFNTARQKAQLPAWPMVSLGDMALNVQKRTAMPPQYSHPVQVSGMFAPTTSYQNTTVGISMGSQPNRFSPMPLAMPPPMPPPMAPSMPQPMPQPMPQSMTQPMPHPMVSTMARIQPLAPPALPLALSQAHTLQSRDLDSQILRWAADVTQNEQQFEALTHQLPPEVLNFPLGGNDIDFDHLFQTNLNDDLEPDLVADAKEEASPNRSSTAKTPHMGDDAGDFETYNQLTHVANAMTGLNEHGAISDPSKPGQGASAANVWFNGHMMTTPTVEAETDLNHNANANATSPEFAALSALTK</sequence>
<reference evidence="2" key="2">
    <citation type="submission" date="2023-06" db="EMBL/GenBank/DDBJ databases">
        <authorList>
            <consortium name="Lawrence Berkeley National Laboratory"/>
            <person name="Haridas S."/>
            <person name="Hensen N."/>
            <person name="Bonometti L."/>
            <person name="Westerberg I."/>
            <person name="Brannstrom I.O."/>
            <person name="Guillou S."/>
            <person name="Cros-Aarteil S."/>
            <person name="Calhoun S."/>
            <person name="Kuo A."/>
            <person name="Mondo S."/>
            <person name="Pangilinan J."/>
            <person name="Riley R."/>
            <person name="Labutti K."/>
            <person name="Andreopoulos B."/>
            <person name="Lipzen A."/>
            <person name="Chen C."/>
            <person name="Yanf M."/>
            <person name="Daum C."/>
            <person name="Ng V."/>
            <person name="Clum A."/>
            <person name="Steindorff A."/>
            <person name="Ohm R."/>
            <person name="Martin F."/>
            <person name="Silar P."/>
            <person name="Natvig D."/>
            <person name="Lalanne C."/>
            <person name="Gautier V."/>
            <person name="Ament-Velasquez S.L."/>
            <person name="Kruys A."/>
            <person name="Hutchinson M.I."/>
            <person name="Powell A.J."/>
            <person name="Barry K."/>
            <person name="Miller A.N."/>
            <person name="Grigoriev I.V."/>
            <person name="Debuchy R."/>
            <person name="Gladieux P."/>
            <person name="Thoren M.H."/>
            <person name="Johannesson H."/>
        </authorList>
    </citation>
    <scope>NUCLEOTIDE SEQUENCE</scope>
    <source>
        <strain evidence="2">CBS 958.72</strain>
    </source>
</reference>
<accession>A0AAE0TX93</accession>
<dbReference type="EMBL" id="JAULSN010000001">
    <property type="protein sequence ID" value="KAK3382944.1"/>
    <property type="molecule type" value="Genomic_DNA"/>
</dbReference>
<feature type="compositionally biased region" description="Low complexity" evidence="1">
    <location>
        <begin position="85"/>
        <end position="97"/>
    </location>
</feature>
<feature type="compositionally biased region" description="Low complexity" evidence="1">
    <location>
        <begin position="158"/>
        <end position="167"/>
    </location>
</feature>
<evidence type="ECO:0000313" key="3">
    <source>
        <dbReference type="Proteomes" id="UP001287356"/>
    </source>
</evidence>
<name>A0AAE0TX93_9PEZI</name>
<feature type="region of interest" description="Disordered" evidence="1">
    <location>
        <begin position="529"/>
        <end position="551"/>
    </location>
</feature>
<feature type="compositionally biased region" description="Basic and acidic residues" evidence="1">
    <location>
        <begin position="64"/>
        <end position="73"/>
    </location>
</feature>
<dbReference type="Proteomes" id="UP001287356">
    <property type="component" value="Unassembled WGS sequence"/>
</dbReference>
<dbReference type="AlphaFoldDB" id="A0AAE0TX93"/>
<comment type="caution">
    <text evidence="2">The sequence shown here is derived from an EMBL/GenBank/DDBJ whole genome shotgun (WGS) entry which is preliminary data.</text>
</comment>
<organism evidence="2 3">
    <name type="scientific">Lasiosphaeria ovina</name>
    <dbReference type="NCBI Taxonomy" id="92902"/>
    <lineage>
        <taxon>Eukaryota</taxon>
        <taxon>Fungi</taxon>
        <taxon>Dikarya</taxon>
        <taxon>Ascomycota</taxon>
        <taxon>Pezizomycotina</taxon>
        <taxon>Sordariomycetes</taxon>
        <taxon>Sordariomycetidae</taxon>
        <taxon>Sordariales</taxon>
        <taxon>Lasiosphaeriaceae</taxon>
        <taxon>Lasiosphaeria</taxon>
    </lineage>
</organism>
<evidence type="ECO:0000313" key="2">
    <source>
        <dbReference type="EMBL" id="KAK3382944.1"/>
    </source>
</evidence>
<proteinExistence type="predicted"/>
<reference evidence="2" key="1">
    <citation type="journal article" date="2023" name="Mol. Phylogenet. Evol.">
        <title>Genome-scale phylogeny and comparative genomics of the fungal order Sordariales.</title>
        <authorList>
            <person name="Hensen N."/>
            <person name="Bonometti L."/>
            <person name="Westerberg I."/>
            <person name="Brannstrom I.O."/>
            <person name="Guillou S."/>
            <person name="Cros-Aarteil S."/>
            <person name="Calhoun S."/>
            <person name="Haridas S."/>
            <person name="Kuo A."/>
            <person name="Mondo S."/>
            <person name="Pangilinan J."/>
            <person name="Riley R."/>
            <person name="LaButti K."/>
            <person name="Andreopoulos B."/>
            <person name="Lipzen A."/>
            <person name="Chen C."/>
            <person name="Yan M."/>
            <person name="Daum C."/>
            <person name="Ng V."/>
            <person name="Clum A."/>
            <person name="Steindorff A."/>
            <person name="Ohm R.A."/>
            <person name="Martin F."/>
            <person name="Silar P."/>
            <person name="Natvig D.O."/>
            <person name="Lalanne C."/>
            <person name="Gautier V."/>
            <person name="Ament-Velasquez S.L."/>
            <person name="Kruys A."/>
            <person name="Hutchinson M.I."/>
            <person name="Powell A.J."/>
            <person name="Barry K."/>
            <person name="Miller A.N."/>
            <person name="Grigoriev I.V."/>
            <person name="Debuchy R."/>
            <person name="Gladieux P."/>
            <person name="Hiltunen Thoren M."/>
            <person name="Johannesson H."/>
        </authorList>
    </citation>
    <scope>NUCLEOTIDE SEQUENCE</scope>
    <source>
        <strain evidence="2">CBS 958.72</strain>
    </source>
</reference>